<feature type="compositionally biased region" description="Basic residues" evidence="1">
    <location>
        <begin position="1"/>
        <end position="39"/>
    </location>
</feature>
<dbReference type="AlphaFoldDB" id="A0A0F7ZQT0"/>
<accession>A0A0F7ZQT0</accession>
<proteinExistence type="predicted"/>
<evidence type="ECO:0000256" key="1">
    <source>
        <dbReference type="SAM" id="MobiDB-lite"/>
    </source>
</evidence>
<dbReference type="Proteomes" id="UP000054481">
    <property type="component" value="Unassembled WGS sequence"/>
</dbReference>
<organism evidence="2 3">
    <name type="scientific">Hirsutella minnesotensis 3608</name>
    <dbReference type="NCBI Taxonomy" id="1043627"/>
    <lineage>
        <taxon>Eukaryota</taxon>
        <taxon>Fungi</taxon>
        <taxon>Dikarya</taxon>
        <taxon>Ascomycota</taxon>
        <taxon>Pezizomycotina</taxon>
        <taxon>Sordariomycetes</taxon>
        <taxon>Hypocreomycetidae</taxon>
        <taxon>Hypocreales</taxon>
        <taxon>Ophiocordycipitaceae</taxon>
        <taxon>Hirsutella</taxon>
    </lineage>
</organism>
<evidence type="ECO:0000313" key="2">
    <source>
        <dbReference type="EMBL" id="KJZ68398.1"/>
    </source>
</evidence>
<dbReference type="OrthoDB" id="5245183at2759"/>
<protein>
    <submittedName>
        <fullName evidence="2">Uncharacterized protein</fullName>
    </submittedName>
</protein>
<evidence type="ECO:0000313" key="3">
    <source>
        <dbReference type="Proteomes" id="UP000054481"/>
    </source>
</evidence>
<name>A0A0F7ZQT0_9HYPO</name>
<reference evidence="2 3" key="1">
    <citation type="journal article" date="2014" name="Genome Biol. Evol.">
        <title>Comparative genomics and transcriptomics analyses reveal divergent lifestyle features of nematode endoparasitic fungus Hirsutella minnesotensis.</title>
        <authorList>
            <person name="Lai Y."/>
            <person name="Liu K."/>
            <person name="Zhang X."/>
            <person name="Zhang X."/>
            <person name="Li K."/>
            <person name="Wang N."/>
            <person name="Shu C."/>
            <person name="Wu Y."/>
            <person name="Wang C."/>
            <person name="Bushley K.E."/>
            <person name="Xiang M."/>
            <person name="Liu X."/>
        </authorList>
    </citation>
    <scope>NUCLEOTIDE SEQUENCE [LARGE SCALE GENOMIC DNA]</scope>
    <source>
        <strain evidence="2 3">3608</strain>
    </source>
</reference>
<feature type="region of interest" description="Disordered" evidence="1">
    <location>
        <begin position="1"/>
        <end position="48"/>
    </location>
</feature>
<sequence length="317" mass="34624">MASWYGRKRGYSSGYSRRKGGRRGYSRYGSRRFAGKKRTSTTSSRMSMRKLREQVQSLALVQQHGQARKVTFNASLAEVKVPAFGQSAQSYYFGAPVSEILLHGICARVGKQSVFVTGVVLELDIYHAARMDFFAVCVPVCGSVGLPTIALDTEIGQFSLLDGPLDAKKGVNCEPPLWNRTHPFINGMAAGVFSENARDGTLFNAPMRPTSTGKGEVMVNGKAKSRHTGRASLSFGAKGDANGLVSDNFVRESVRVWWSINKSLPVCNAAGGYLGDRYSILCGLRPQVDPDLSLSEKPTVKKVAYFQGLRVMVHVRV</sequence>
<gene>
    <name evidence="2" type="ORF">HIM_12209</name>
</gene>
<dbReference type="EMBL" id="KQ030905">
    <property type="protein sequence ID" value="KJZ68398.1"/>
    <property type="molecule type" value="Genomic_DNA"/>
</dbReference>
<keyword evidence="3" id="KW-1185">Reference proteome</keyword>